<dbReference type="EMBL" id="HACA01011273">
    <property type="protein sequence ID" value="CDW28634.1"/>
    <property type="molecule type" value="Transcribed_RNA"/>
</dbReference>
<organism evidence="1">
    <name type="scientific">Lepeophtheirus salmonis</name>
    <name type="common">Salmon louse</name>
    <name type="synonym">Caligus salmonis</name>
    <dbReference type="NCBI Taxonomy" id="72036"/>
    <lineage>
        <taxon>Eukaryota</taxon>
        <taxon>Metazoa</taxon>
        <taxon>Ecdysozoa</taxon>
        <taxon>Arthropoda</taxon>
        <taxon>Crustacea</taxon>
        <taxon>Multicrustacea</taxon>
        <taxon>Hexanauplia</taxon>
        <taxon>Copepoda</taxon>
        <taxon>Siphonostomatoida</taxon>
        <taxon>Caligidae</taxon>
        <taxon>Lepeophtheirus</taxon>
    </lineage>
</organism>
<feature type="non-terminal residue" evidence="1">
    <location>
        <position position="1"/>
    </location>
</feature>
<sequence>NEVHLFGSVKQKCLKIFSRFKACLCHALSSNIILILNNKGGNDNVLA</sequence>
<name>A0A0K2TRF7_LEPSM</name>
<reference evidence="1" key="1">
    <citation type="submission" date="2014-05" db="EMBL/GenBank/DDBJ databases">
        <authorList>
            <person name="Chronopoulou M."/>
        </authorList>
    </citation>
    <scope>NUCLEOTIDE SEQUENCE</scope>
    <source>
        <tissue evidence="1">Whole organism</tissue>
    </source>
</reference>
<proteinExistence type="predicted"/>
<accession>A0A0K2TRF7</accession>
<evidence type="ECO:0000313" key="1">
    <source>
        <dbReference type="EMBL" id="CDW28634.1"/>
    </source>
</evidence>
<dbReference type="AlphaFoldDB" id="A0A0K2TRF7"/>
<protein>
    <submittedName>
        <fullName evidence="1">Uncharacterized protein</fullName>
    </submittedName>
</protein>